<gene>
    <name evidence="1" type="ORF">GCM10009838_08060</name>
</gene>
<proteinExistence type="predicted"/>
<comment type="caution">
    <text evidence="1">The sequence shown here is derived from an EMBL/GenBank/DDBJ whole genome shotgun (WGS) entry which is preliminary data.</text>
</comment>
<reference evidence="2" key="1">
    <citation type="journal article" date="2019" name="Int. J. Syst. Evol. Microbiol.">
        <title>The Global Catalogue of Microorganisms (GCM) 10K type strain sequencing project: providing services to taxonomists for standard genome sequencing and annotation.</title>
        <authorList>
            <consortium name="The Broad Institute Genomics Platform"/>
            <consortium name="The Broad Institute Genome Sequencing Center for Infectious Disease"/>
            <person name="Wu L."/>
            <person name="Ma J."/>
        </authorList>
    </citation>
    <scope>NUCLEOTIDE SEQUENCE [LARGE SCALE GENOMIC DNA]</scope>
    <source>
        <strain evidence="2">JCM 16013</strain>
    </source>
</reference>
<dbReference type="RefSeq" id="WP_344655538.1">
    <property type="nucleotide sequence ID" value="NZ_BAAAQM010000003.1"/>
</dbReference>
<dbReference type="EMBL" id="BAAAQM010000003">
    <property type="protein sequence ID" value="GAA1954883.1"/>
    <property type="molecule type" value="Genomic_DNA"/>
</dbReference>
<keyword evidence="2" id="KW-1185">Reference proteome</keyword>
<name>A0ABP5C0F3_9ACTN</name>
<evidence type="ECO:0000313" key="2">
    <source>
        <dbReference type="Proteomes" id="UP001499854"/>
    </source>
</evidence>
<organism evidence="1 2">
    <name type="scientific">Catenulispora subtropica</name>
    <dbReference type="NCBI Taxonomy" id="450798"/>
    <lineage>
        <taxon>Bacteria</taxon>
        <taxon>Bacillati</taxon>
        <taxon>Actinomycetota</taxon>
        <taxon>Actinomycetes</taxon>
        <taxon>Catenulisporales</taxon>
        <taxon>Catenulisporaceae</taxon>
        <taxon>Catenulispora</taxon>
    </lineage>
</organism>
<dbReference type="Proteomes" id="UP001499854">
    <property type="component" value="Unassembled WGS sequence"/>
</dbReference>
<dbReference type="Pfam" id="PF14081">
    <property type="entry name" value="DUF4262"/>
    <property type="match status" value="1"/>
</dbReference>
<accession>A0ABP5C0F3</accession>
<protein>
    <submittedName>
        <fullName evidence="1">DUF4262 domain-containing protein</fullName>
    </submittedName>
</protein>
<evidence type="ECO:0000313" key="1">
    <source>
        <dbReference type="EMBL" id="GAA1954883.1"/>
    </source>
</evidence>
<sequence>MDIEPVPCRCIVCQDSANEAAWDSRDREIARNVRHVGWHAMGVTGDDTPDWAYSIGLWHSTGGPEICVTGLPVENAMRLVTGIALQVTRDNRPLAPEKRRAGVIEGFDMAVRAVHPSWYPAMFGAGMDFIRVPPWPMVQAFWPDRTGRFPWEEGADPEQRDKQPFLWLDRNEHPTSVWAASSLSL</sequence>
<dbReference type="InterPro" id="IPR025358">
    <property type="entry name" value="DUF4262"/>
</dbReference>